<keyword evidence="1" id="KW-0472">Membrane</keyword>
<dbReference type="EMBL" id="CP074402">
    <property type="protein sequence ID" value="QVJ00916.1"/>
    <property type="molecule type" value="Genomic_DNA"/>
</dbReference>
<keyword evidence="1" id="KW-1133">Transmembrane helix</keyword>
<name>A0A975L973_9ACTN</name>
<dbReference type="KEGG" id="nec:KGD82_21495"/>
<keyword evidence="1" id="KW-0812">Transmembrane</keyword>
<proteinExistence type="predicted"/>
<accession>A0A975L973</accession>
<feature type="transmembrane region" description="Helical" evidence="1">
    <location>
        <begin position="12"/>
        <end position="38"/>
    </location>
</feature>
<gene>
    <name evidence="2" type="ORF">KGD82_21495</name>
</gene>
<dbReference type="AlphaFoldDB" id="A0A975L973"/>
<sequence>MSKHAKPGSVTAVLVLLILIAVYQLVVGATAIVGAVAIDATNMADEAPAEAGAMLEAAEDNIAGIYFGAALCLVYAALATALAVMVGRGTRGRALGPSR</sequence>
<evidence type="ECO:0000256" key="1">
    <source>
        <dbReference type="SAM" id="Phobius"/>
    </source>
</evidence>
<dbReference type="Proteomes" id="UP000682416">
    <property type="component" value="Chromosome"/>
</dbReference>
<organism evidence="2 3">
    <name type="scientific">Nocardiopsis eucommiae</name>
    <dbReference type="NCBI Taxonomy" id="2831970"/>
    <lineage>
        <taxon>Bacteria</taxon>
        <taxon>Bacillati</taxon>
        <taxon>Actinomycetota</taxon>
        <taxon>Actinomycetes</taxon>
        <taxon>Streptosporangiales</taxon>
        <taxon>Nocardiopsidaceae</taxon>
        <taxon>Nocardiopsis</taxon>
    </lineage>
</organism>
<keyword evidence="3" id="KW-1185">Reference proteome</keyword>
<evidence type="ECO:0000313" key="3">
    <source>
        <dbReference type="Proteomes" id="UP000682416"/>
    </source>
</evidence>
<feature type="transmembrane region" description="Helical" evidence="1">
    <location>
        <begin position="64"/>
        <end position="86"/>
    </location>
</feature>
<protein>
    <submittedName>
        <fullName evidence="2">Uncharacterized protein</fullName>
    </submittedName>
</protein>
<evidence type="ECO:0000313" key="2">
    <source>
        <dbReference type="EMBL" id="QVJ00916.1"/>
    </source>
</evidence>
<reference evidence="2" key="1">
    <citation type="submission" date="2021-05" db="EMBL/GenBank/DDBJ databases">
        <authorList>
            <person name="Kaiqin L."/>
            <person name="Jian G."/>
        </authorList>
    </citation>
    <scope>NUCLEOTIDE SEQUENCE</scope>
    <source>
        <strain evidence="2">HDS5</strain>
    </source>
</reference>